<gene>
    <name evidence="2" type="ORF">DFR64_2534</name>
</gene>
<sequence length="226" mass="25375">MTQPVLLQIPVHGFFICPSTPGSKIPSHGIDKYGIEYAIDFVMVDISAKSQKPYRSSLFTYIIRRLPLSDFYGWGIDVYSPVKGVVVQSVDGLNERNPVNIFNDLLNAERLTKTYNNNLIDSKCLLGNNVIIKTVKMEYIVLAHLQKNSVAVEPGQQVDGSSLIGKFGHSGSSTMPHLHLHAMDNMDFRKAKGIPIVFSQYYVVENGKRVETHNSIPVRDQIMFFD</sequence>
<dbReference type="SUPFAM" id="SSF51261">
    <property type="entry name" value="Duplicated hybrid motif"/>
    <property type="match status" value="1"/>
</dbReference>
<dbReference type="CDD" id="cd12797">
    <property type="entry name" value="M23_peptidase"/>
    <property type="match status" value="1"/>
</dbReference>
<organism evidence="2 3">
    <name type="scientific">Pelolinea submarina</name>
    <dbReference type="NCBI Taxonomy" id="913107"/>
    <lineage>
        <taxon>Bacteria</taxon>
        <taxon>Bacillati</taxon>
        <taxon>Chloroflexota</taxon>
        <taxon>Anaerolineae</taxon>
        <taxon>Anaerolineales</taxon>
        <taxon>Anaerolineaceae</taxon>
        <taxon>Pelolinea</taxon>
    </lineage>
</organism>
<feature type="domain" description="M23ase beta-sheet core" evidence="1">
    <location>
        <begin position="126"/>
        <end position="185"/>
    </location>
</feature>
<proteinExistence type="predicted"/>
<name>A0A3E0A686_9CHLR</name>
<dbReference type="Proteomes" id="UP000256388">
    <property type="component" value="Unassembled WGS sequence"/>
</dbReference>
<evidence type="ECO:0000259" key="1">
    <source>
        <dbReference type="Pfam" id="PF01551"/>
    </source>
</evidence>
<comment type="caution">
    <text evidence="2">The sequence shown here is derived from an EMBL/GenBank/DDBJ whole genome shotgun (WGS) entry which is preliminary data.</text>
</comment>
<reference evidence="2 3" key="1">
    <citation type="submission" date="2018-08" db="EMBL/GenBank/DDBJ databases">
        <title>Genomic Encyclopedia of Type Strains, Phase IV (KMG-IV): sequencing the most valuable type-strain genomes for metagenomic binning, comparative biology and taxonomic classification.</title>
        <authorList>
            <person name="Goeker M."/>
        </authorList>
    </citation>
    <scope>NUCLEOTIDE SEQUENCE [LARGE SCALE GENOMIC DNA]</scope>
    <source>
        <strain evidence="2 3">DSM 23923</strain>
    </source>
</reference>
<dbReference type="AlphaFoldDB" id="A0A3E0A686"/>
<dbReference type="RefSeq" id="WP_116225809.1">
    <property type="nucleotide sequence ID" value="NZ_AP018437.1"/>
</dbReference>
<dbReference type="InterPro" id="IPR011055">
    <property type="entry name" value="Dup_hybrid_motif"/>
</dbReference>
<evidence type="ECO:0000313" key="3">
    <source>
        <dbReference type="Proteomes" id="UP000256388"/>
    </source>
</evidence>
<protein>
    <submittedName>
        <fullName evidence="2">Peptidase M23-like protein</fullName>
    </submittedName>
</protein>
<evidence type="ECO:0000313" key="2">
    <source>
        <dbReference type="EMBL" id="REG06106.1"/>
    </source>
</evidence>
<accession>A0A3E0A686</accession>
<dbReference type="InterPro" id="IPR016047">
    <property type="entry name" value="M23ase_b-sheet_dom"/>
</dbReference>
<dbReference type="OrthoDB" id="9809488at2"/>
<dbReference type="Gene3D" id="2.70.70.10">
    <property type="entry name" value="Glucose Permease (Domain IIA)"/>
    <property type="match status" value="1"/>
</dbReference>
<keyword evidence="3" id="KW-1185">Reference proteome</keyword>
<dbReference type="Pfam" id="PF01551">
    <property type="entry name" value="Peptidase_M23"/>
    <property type="match status" value="1"/>
</dbReference>
<dbReference type="EMBL" id="QUMS01000004">
    <property type="protein sequence ID" value="REG06106.1"/>
    <property type="molecule type" value="Genomic_DNA"/>
</dbReference>